<keyword evidence="1 10" id="KW-0963">Cytoplasm</keyword>
<evidence type="ECO:0000256" key="10">
    <source>
        <dbReference type="HAMAP-Rule" id="MF_01102"/>
    </source>
</evidence>
<protein>
    <recommendedName>
        <fullName evidence="10">tRNA 5-methylaminomethyl-2-thiouridine biosynthesis bifunctional protein MnmC</fullName>
        <shortName evidence="10">tRNA mnm(5)s(2)U biosynthesis bifunctional protein</shortName>
    </recommendedName>
    <domain>
        <recommendedName>
            <fullName evidence="10">tRNA (mnm(5)s(2)U34)-methyltransferase</fullName>
            <ecNumber evidence="10">2.1.1.61</ecNumber>
        </recommendedName>
    </domain>
    <domain>
        <recommendedName>
            <fullName evidence="10">FAD-dependent cmnm(5)s(2)U34 oxidoreductase</fullName>
            <ecNumber evidence="10">1.5.-.-</ecNumber>
        </recommendedName>
    </domain>
</protein>
<dbReference type="PATRIC" id="fig|28092.6.peg.1454"/>
<evidence type="ECO:0000256" key="4">
    <source>
        <dbReference type="ARBA" id="ARBA00022679"/>
    </source>
</evidence>
<dbReference type="AlphaFoldDB" id="A0A0F5K367"/>
<sequence length="861" mass="92089">MTQHGLTPAAVSFRADGTAFSEAYGDIYHSAAGALGQARHVFLAGNGLPGRWRGRRRFTIVETGFGTGLNFLATWLGWRTFHGAAMPSSSSIATPKGGFHAPGAEGTPQGVVSSTGPDGPRLHFVSFERYPLVRDDMQRALMQHQGVTATNGTFRDGGPDRDADAQDRADLAPLIHALVDAWPSVLTNGVHRLSFDNDRVVLTLVFGDACECAGQMRLRADAFYLDGFSPACNPAMWQPRLFKALARMADEGATVATYTSAGQVRRDLIDAGFAVRRLPGFGGKRQMSAGPFAPRWRVRRHPPPIPAVCQSGDTGTNSPVNATSKHRTAMIIGAGVAGSAVADQLTRRGWHVVLIERSERAAQGASGNPAGIFHPVVTRDEGRATRWSRAAFLYALRYWRNLDRHDTDGAGHIGTLSTHRRLRWSDTGLVQRIARVSGTSVPNADDLDARGRTQKIVTDLANPNKAMEIPASAPSLSVTEDEGGDVPEAPGLPASIAERVTSPIIHALTGVSLQGDGWWFKEGGWIDPRSLIDCMLHRARSAAHAKTPTGRAPDDAPLIDTHTAHDVSPLDIRFGVHVARVSQHDGTWHAYDAENTIIASADIVVLANASDAERVAGINFLPTEPVRGQLTVLPLVPQIRSVHARADTFEDTPLSAAHATLQALKMPLIGGAYVIPLPTPAHAKHEGRTGNPSDIGATLLTGASYQIGDTSTAIRDAEHRDNLARLALLLDLPPDTFLALSADPCASNDQLLNNTIGGRAAIRCVTGDRMPFVGQLPNTEVALAKASALRGAHLADVPRMPGLFGIFGLGSRGILWSALAAECLASLIEGEPAPIENDLLDAMDPARFLLRHLRRSSSEPR</sequence>
<dbReference type="InterPro" id="IPR023032">
    <property type="entry name" value="tRNA_MAMT_biosynth_bifunc_MnmC"/>
</dbReference>
<feature type="domain" description="MnmC-like methyltransferase" evidence="13">
    <location>
        <begin position="171"/>
        <end position="289"/>
    </location>
</feature>
<evidence type="ECO:0000256" key="5">
    <source>
        <dbReference type="ARBA" id="ARBA00022691"/>
    </source>
</evidence>
<dbReference type="EMBL" id="LAQU01000004">
    <property type="protein sequence ID" value="KKB64546.1"/>
    <property type="molecule type" value="Genomic_DNA"/>
</dbReference>
<dbReference type="HAMAP" id="MF_01102">
    <property type="entry name" value="MnmC"/>
    <property type="match status" value="1"/>
</dbReference>
<accession>A0A0F5K367</accession>
<comment type="function">
    <text evidence="10">Catalyzes the last two steps in the biosynthesis of 5-methylaminomethyl-2-thiouridine (mnm(5)s(2)U) at the wobble position (U34) in tRNA. Catalyzes the FAD-dependent demodification of cmnm(5)s(2)U34 to nm(5)s(2)U34, followed by the transfer of a methyl group from S-adenosyl-L-methionine to nm(5)s(2)U34, to form mnm(5)s(2)U34.</text>
</comment>
<dbReference type="InterPro" id="IPR006076">
    <property type="entry name" value="FAD-dep_OxRdtase"/>
</dbReference>
<dbReference type="Pfam" id="PF01266">
    <property type="entry name" value="DAO"/>
    <property type="match status" value="1"/>
</dbReference>
<comment type="subcellular location">
    <subcellularLocation>
        <location evidence="10">Cytoplasm</location>
    </subcellularLocation>
</comment>
<organism evidence="14 15">
    <name type="scientific">Robbsia andropogonis</name>
    <dbReference type="NCBI Taxonomy" id="28092"/>
    <lineage>
        <taxon>Bacteria</taxon>
        <taxon>Pseudomonadati</taxon>
        <taxon>Pseudomonadota</taxon>
        <taxon>Betaproteobacteria</taxon>
        <taxon>Burkholderiales</taxon>
        <taxon>Burkholderiaceae</taxon>
        <taxon>Robbsia</taxon>
    </lineage>
</organism>
<dbReference type="GO" id="GO:0016645">
    <property type="term" value="F:oxidoreductase activity, acting on the CH-NH group of donors"/>
    <property type="evidence" value="ECO:0007669"/>
    <property type="project" value="InterPro"/>
</dbReference>
<comment type="catalytic activity">
    <reaction evidence="10">
        <text>5-aminomethyl-2-thiouridine(34) in tRNA + S-adenosyl-L-methionine = 5-methylaminomethyl-2-thiouridine(34) in tRNA + S-adenosyl-L-homocysteine + H(+)</text>
        <dbReference type="Rhea" id="RHEA:19569"/>
        <dbReference type="Rhea" id="RHEA-COMP:10195"/>
        <dbReference type="Rhea" id="RHEA-COMP:10197"/>
        <dbReference type="ChEBI" id="CHEBI:15378"/>
        <dbReference type="ChEBI" id="CHEBI:57856"/>
        <dbReference type="ChEBI" id="CHEBI:59789"/>
        <dbReference type="ChEBI" id="CHEBI:74454"/>
        <dbReference type="ChEBI" id="CHEBI:74455"/>
        <dbReference type="EC" id="2.1.1.61"/>
    </reaction>
</comment>
<feature type="domain" description="FAD dependent oxidoreductase" evidence="12">
    <location>
        <begin position="330"/>
        <end position="827"/>
    </location>
</feature>
<evidence type="ECO:0000313" key="14">
    <source>
        <dbReference type="EMBL" id="KKB64546.1"/>
    </source>
</evidence>
<comment type="similarity">
    <text evidence="10">In the C-terminal section; belongs to the DAO family.</text>
</comment>
<feature type="region of interest" description="Disordered" evidence="11">
    <location>
        <begin position="87"/>
        <end position="117"/>
    </location>
</feature>
<dbReference type="GO" id="GO:0002097">
    <property type="term" value="P:tRNA wobble base modification"/>
    <property type="evidence" value="ECO:0007669"/>
    <property type="project" value="UniProtKB-UniRule"/>
</dbReference>
<evidence type="ECO:0000313" key="15">
    <source>
        <dbReference type="Proteomes" id="UP000033618"/>
    </source>
</evidence>
<keyword evidence="5 10" id="KW-0949">S-adenosyl-L-methionine</keyword>
<evidence type="ECO:0000259" key="13">
    <source>
        <dbReference type="Pfam" id="PF05430"/>
    </source>
</evidence>
<evidence type="ECO:0000256" key="11">
    <source>
        <dbReference type="SAM" id="MobiDB-lite"/>
    </source>
</evidence>
<comment type="similarity">
    <text evidence="10">In the N-terminal section; belongs to the methyltransferase superfamily. tRNA (mnm(5)s(2)U34)-methyltransferase family.</text>
</comment>
<evidence type="ECO:0000256" key="3">
    <source>
        <dbReference type="ARBA" id="ARBA00022630"/>
    </source>
</evidence>
<dbReference type="Gene3D" id="3.50.50.60">
    <property type="entry name" value="FAD/NAD(P)-binding domain"/>
    <property type="match status" value="2"/>
</dbReference>
<evidence type="ECO:0000256" key="2">
    <source>
        <dbReference type="ARBA" id="ARBA00022603"/>
    </source>
</evidence>
<dbReference type="InterPro" id="IPR036188">
    <property type="entry name" value="FAD/NAD-bd_sf"/>
</dbReference>
<dbReference type="InterPro" id="IPR008471">
    <property type="entry name" value="MnmC-like_methylTransf"/>
</dbReference>
<feature type="region of interest" description="FAD-dependent cmnm(5)s(2)U34 oxidoreductase" evidence="10">
    <location>
        <begin position="332"/>
        <end position="861"/>
    </location>
</feature>
<dbReference type="EC" id="1.5.-.-" evidence="10"/>
<keyword evidence="6 10" id="KW-0819">tRNA processing</keyword>
<keyword evidence="3 10" id="KW-0285">Flavoprotein</keyword>
<name>A0A0F5K367_9BURK</name>
<dbReference type="Gene3D" id="3.40.50.150">
    <property type="entry name" value="Vaccinia Virus protein VP39"/>
    <property type="match status" value="1"/>
</dbReference>
<evidence type="ECO:0000256" key="6">
    <source>
        <dbReference type="ARBA" id="ARBA00022694"/>
    </source>
</evidence>
<keyword evidence="7 10" id="KW-0274">FAD</keyword>
<keyword evidence="4 10" id="KW-0808">Transferase</keyword>
<dbReference type="PANTHER" id="PTHR13847">
    <property type="entry name" value="SARCOSINE DEHYDROGENASE-RELATED"/>
    <property type="match status" value="1"/>
</dbReference>
<dbReference type="InterPro" id="IPR029063">
    <property type="entry name" value="SAM-dependent_MTases_sf"/>
</dbReference>
<dbReference type="PANTHER" id="PTHR13847:SF283">
    <property type="entry name" value="TRNA 5-METHYLAMINOMETHYL-2-THIOURIDINE BIOSYNTHESIS BIFUNCTIONAL PROTEIN MNMC"/>
    <property type="match status" value="1"/>
</dbReference>
<dbReference type="GO" id="GO:0032259">
    <property type="term" value="P:methylation"/>
    <property type="evidence" value="ECO:0007669"/>
    <property type="project" value="UniProtKB-KW"/>
</dbReference>
<dbReference type="SUPFAM" id="SSF51971">
    <property type="entry name" value="Nucleotide-binding domain"/>
    <property type="match status" value="1"/>
</dbReference>
<reference evidence="14 15" key="1">
    <citation type="submission" date="2015-03" db="EMBL/GenBank/DDBJ databases">
        <title>Draft Genome Sequence of Burkholderia andropogonis type strain ICMP2807, isolated from Sorghum bicolor.</title>
        <authorList>
            <person name="Lopes-Santos L."/>
            <person name="Castro D.B."/>
            <person name="Ottoboni L.M."/>
            <person name="Park D."/>
            <person name="Weirc B.S."/>
            <person name="Destefano S.A."/>
        </authorList>
    </citation>
    <scope>NUCLEOTIDE SEQUENCE [LARGE SCALE GENOMIC DNA]</scope>
    <source>
        <strain evidence="14 15">ICMP2807</strain>
    </source>
</reference>
<dbReference type="GO" id="GO:0005737">
    <property type="term" value="C:cytoplasm"/>
    <property type="evidence" value="ECO:0007669"/>
    <property type="project" value="UniProtKB-SubCell"/>
</dbReference>
<gene>
    <name evidence="10" type="primary">mnmC</name>
    <name evidence="14" type="ORF">WM40_06125</name>
</gene>
<keyword evidence="2 10" id="KW-0489">Methyltransferase</keyword>
<comment type="caution">
    <text evidence="14">The sequence shown here is derived from an EMBL/GenBank/DDBJ whole genome shotgun (WGS) entry which is preliminary data.</text>
</comment>
<evidence type="ECO:0000256" key="1">
    <source>
        <dbReference type="ARBA" id="ARBA00022490"/>
    </source>
</evidence>
<keyword evidence="9 10" id="KW-0511">Multifunctional enzyme</keyword>
<evidence type="ECO:0000259" key="12">
    <source>
        <dbReference type="Pfam" id="PF01266"/>
    </source>
</evidence>
<dbReference type="Proteomes" id="UP000033618">
    <property type="component" value="Unassembled WGS sequence"/>
</dbReference>
<feature type="region of interest" description="tRNA (mnm(5)s(2)U34)-methyltransferase" evidence="10">
    <location>
        <begin position="1"/>
        <end position="293"/>
    </location>
</feature>
<dbReference type="GO" id="GO:0004808">
    <property type="term" value="F:tRNA (5-methylaminomethyl-2-thiouridylate)(34)-methyltransferase activity"/>
    <property type="evidence" value="ECO:0007669"/>
    <property type="project" value="UniProtKB-EC"/>
</dbReference>
<dbReference type="EC" id="2.1.1.61" evidence="10"/>
<evidence type="ECO:0000256" key="7">
    <source>
        <dbReference type="ARBA" id="ARBA00022827"/>
    </source>
</evidence>
<evidence type="ECO:0000256" key="8">
    <source>
        <dbReference type="ARBA" id="ARBA00023002"/>
    </source>
</evidence>
<proteinExistence type="inferred from homology"/>
<dbReference type="Pfam" id="PF05430">
    <property type="entry name" value="Methyltransf_30"/>
    <property type="match status" value="1"/>
</dbReference>
<comment type="cofactor">
    <cofactor evidence="10">
        <name>FAD</name>
        <dbReference type="ChEBI" id="CHEBI:57692"/>
    </cofactor>
</comment>
<evidence type="ECO:0000256" key="9">
    <source>
        <dbReference type="ARBA" id="ARBA00023268"/>
    </source>
</evidence>
<keyword evidence="15" id="KW-1185">Reference proteome</keyword>
<dbReference type="GO" id="GO:0050660">
    <property type="term" value="F:flavin adenine dinucleotide binding"/>
    <property type="evidence" value="ECO:0007669"/>
    <property type="project" value="UniProtKB-UniRule"/>
</dbReference>
<dbReference type="STRING" id="28092.WM40_06125"/>
<keyword evidence="8 10" id="KW-0560">Oxidoreductase</keyword>